<evidence type="ECO:0000313" key="2">
    <source>
        <dbReference type="Proteomes" id="UP001159427"/>
    </source>
</evidence>
<feature type="non-terminal residue" evidence="1">
    <location>
        <position position="154"/>
    </location>
</feature>
<accession>A0ABN8T067</accession>
<sequence>MDGKDPFPTNEIVDILSEFNASSVPSRSNLQKILKQVSLSEVIHKPFFILSKMRQGMGNFWNDVAKDEIEELYRKASRDPQNVVSCLDFNVQDKKEEQVSRWLVRFLKGANPKLLGQFLRFCTRTDILWPGKRIQVRFGSMSELAMRPKSKTCL</sequence>
<dbReference type="Proteomes" id="UP001159427">
    <property type="component" value="Unassembled WGS sequence"/>
</dbReference>
<dbReference type="EMBL" id="CALNXI010004903">
    <property type="protein sequence ID" value="CAH3196631.1"/>
    <property type="molecule type" value="Genomic_DNA"/>
</dbReference>
<protein>
    <submittedName>
        <fullName evidence="1">Uncharacterized protein</fullName>
    </submittedName>
</protein>
<organism evidence="1 2">
    <name type="scientific">Porites evermanni</name>
    <dbReference type="NCBI Taxonomy" id="104178"/>
    <lineage>
        <taxon>Eukaryota</taxon>
        <taxon>Metazoa</taxon>
        <taxon>Cnidaria</taxon>
        <taxon>Anthozoa</taxon>
        <taxon>Hexacorallia</taxon>
        <taxon>Scleractinia</taxon>
        <taxon>Fungiina</taxon>
        <taxon>Poritidae</taxon>
        <taxon>Porites</taxon>
    </lineage>
</organism>
<proteinExistence type="predicted"/>
<evidence type="ECO:0000313" key="1">
    <source>
        <dbReference type="EMBL" id="CAH3196631.1"/>
    </source>
</evidence>
<keyword evidence="2" id="KW-1185">Reference proteome</keyword>
<comment type="caution">
    <text evidence="1">The sequence shown here is derived from an EMBL/GenBank/DDBJ whole genome shotgun (WGS) entry which is preliminary data.</text>
</comment>
<reference evidence="1 2" key="1">
    <citation type="submission" date="2022-05" db="EMBL/GenBank/DDBJ databases">
        <authorList>
            <consortium name="Genoscope - CEA"/>
            <person name="William W."/>
        </authorList>
    </citation>
    <scope>NUCLEOTIDE SEQUENCE [LARGE SCALE GENOMIC DNA]</scope>
</reference>
<gene>
    <name evidence="1" type="ORF">PEVE_00033158</name>
</gene>
<name>A0ABN8T067_9CNID</name>